<comment type="function">
    <text evidence="5">Plays a role in cell envelope biogenesis, maintenance of cell envelope integrity and membrane homeostasis.</text>
</comment>
<feature type="transmembrane region" description="Helical" evidence="5">
    <location>
        <begin position="61"/>
        <end position="79"/>
    </location>
</feature>
<dbReference type="AlphaFoldDB" id="A0A1I3FHT9"/>
<evidence type="ECO:0000256" key="4">
    <source>
        <dbReference type="ARBA" id="ARBA00023136"/>
    </source>
</evidence>
<gene>
    <name evidence="5" type="primary">yciB</name>
    <name evidence="6" type="ORF">SAMN05216258_104293</name>
</gene>
<keyword evidence="2 5" id="KW-0812">Transmembrane</keyword>
<evidence type="ECO:0000256" key="3">
    <source>
        <dbReference type="ARBA" id="ARBA00022989"/>
    </source>
</evidence>
<comment type="similarity">
    <text evidence="5">Belongs to the YciB family.</text>
</comment>
<dbReference type="Proteomes" id="UP000199377">
    <property type="component" value="Unassembled WGS sequence"/>
</dbReference>
<reference evidence="6 7" key="1">
    <citation type="submission" date="2016-10" db="EMBL/GenBank/DDBJ databases">
        <authorList>
            <person name="de Groot N.N."/>
        </authorList>
    </citation>
    <scope>NUCLEOTIDE SEQUENCE [LARGE SCALE GENOMIC DNA]</scope>
    <source>
        <strain evidence="6 7">CGMCC 1.11030</strain>
    </source>
</reference>
<dbReference type="PANTHER" id="PTHR36917">
    <property type="entry name" value="INTRACELLULAR SEPTATION PROTEIN A-RELATED"/>
    <property type="match status" value="1"/>
</dbReference>
<protein>
    <recommendedName>
        <fullName evidence="5">Inner membrane-spanning protein YciB</fullName>
    </recommendedName>
</protein>
<dbReference type="Pfam" id="PF04279">
    <property type="entry name" value="IspA"/>
    <property type="match status" value="1"/>
</dbReference>
<evidence type="ECO:0000313" key="7">
    <source>
        <dbReference type="Proteomes" id="UP000199377"/>
    </source>
</evidence>
<keyword evidence="7" id="KW-1185">Reference proteome</keyword>
<feature type="transmembrane region" description="Helical" evidence="5">
    <location>
        <begin position="132"/>
        <end position="150"/>
    </location>
</feature>
<sequence length="192" mass="21455">MDTQTKPLNPLVKAALEFGPLVLFFVVYQRTDIFTATAVFIPTILATLGVSWWLSRDVPRMAVVTAVVVVVFGGLTLWLKDATFIKMKPTIINVLFAAALGWGLLRGRSYLKDLIGAAMPLTDEGWMILTRRWALFFLFMAVVNEAVWRTQTEEFWVTFKTFASPVITFLFVISQFGLIKKHGSEGKGADGT</sequence>
<keyword evidence="4 5" id="KW-0472">Membrane</keyword>
<dbReference type="OrthoDB" id="9788219at2"/>
<dbReference type="NCBIfam" id="TIGR00997">
    <property type="entry name" value="ispZ"/>
    <property type="match status" value="1"/>
</dbReference>
<evidence type="ECO:0000256" key="5">
    <source>
        <dbReference type="HAMAP-Rule" id="MF_00189"/>
    </source>
</evidence>
<accession>A0A1I3FHT9</accession>
<dbReference type="GO" id="GO:0005886">
    <property type="term" value="C:plasma membrane"/>
    <property type="evidence" value="ECO:0007669"/>
    <property type="project" value="UniProtKB-SubCell"/>
</dbReference>
<dbReference type="HAMAP" id="MF_00189">
    <property type="entry name" value="YciB"/>
    <property type="match status" value="1"/>
</dbReference>
<dbReference type="STRING" id="1114924.SAMN05216258_104293"/>
<dbReference type="NCBIfam" id="NF001323">
    <property type="entry name" value="PRK00259.1-1"/>
    <property type="match status" value="1"/>
</dbReference>
<comment type="subcellular location">
    <subcellularLocation>
        <location evidence="5">Cell inner membrane</location>
        <topology evidence="5">Multi-pass membrane protein</topology>
    </subcellularLocation>
</comment>
<dbReference type="InterPro" id="IPR006008">
    <property type="entry name" value="YciB"/>
</dbReference>
<feature type="transmembrane region" description="Helical" evidence="5">
    <location>
        <begin position="34"/>
        <end position="54"/>
    </location>
</feature>
<proteinExistence type="inferred from homology"/>
<feature type="transmembrane region" description="Helical" evidence="5">
    <location>
        <begin position="162"/>
        <end position="179"/>
    </location>
</feature>
<organism evidence="6 7">
    <name type="scientific">Albimonas pacifica</name>
    <dbReference type="NCBI Taxonomy" id="1114924"/>
    <lineage>
        <taxon>Bacteria</taxon>
        <taxon>Pseudomonadati</taxon>
        <taxon>Pseudomonadota</taxon>
        <taxon>Alphaproteobacteria</taxon>
        <taxon>Rhodobacterales</taxon>
        <taxon>Paracoccaceae</taxon>
        <taxon>Albimonas</taxon>
    </lineage>
</organism>
<keyword evidence="1 5" id="KW-1003">Cell membrane</keyword>
<dbReference type="RefSeq" id="WP_092859582.1">
    <property type="nucleotide sequence ID" value="NZ_FOQH01000004.1"/>
</dbReference>
<dbReference type="PANTHER" id="PTHR36917:SF1">
    <property type="entry name" value="INNER MEMBRANE-SPANNING PROTEIN YCIB"/>
    <property type="match status" value="1"/>
</dbReference>
<evidence type="ECO:0000256" key="2">
    <source>
        <dbReference type="ARBA" id="ARBA00022692"/>
    </source>
</evidence>
<keyword evidence="5" id="KW-0997">Cell inner membrane</keyword>
<evidence type="ECO:0000313" key="6">
    <source>
        <dbReference type="EMBL" id="SFI10756.1"/>
    </source>
</evidence>
<name>A0A1I3FHT9_9RHOB</name>
<dbReference type="EMBL" id="FOQH01000004">
    <property type="protein sequence ID" value="SFI10756.1"/>
    <property type="molecule type" value="Genomic_DNA"/>
</dbReference>
<feature type="transmembrane region" description="Helical" evidence="5">
    <location>
        <begin position="12"/>
        <end position="28"/>
    </location>
</feature>
<keyword evidence="3 5" id="KW-1133">Transmembrane helix</keyword>
<evidence type="ECO:0000256" key="1">
    <source>
        <dbReference type="ARBA" id="ARBA00022475"/>
    </source>
</evidence>